<evidence type="ECO:0000256" key="4">
    <source>
        <dbReference type="PIRSR" id="PIRSR000350-2"/>
    </source>
</evidence>
<evidence type="ECO:0000256" key="6">
    <source>
        <dbReference type="PIRSR" id="PIRSR000350-4"/>
    </source>
</evidence>
<keyword evidence="3 5" id="KW-0274">FAD</keyword>
<evidence type="ECO:0000256" key="1">
    <source>
        <dbReference type="ARBA" id="ARBA00007532"/>
    </source>
</evidence>
<evidence type="ECO:0000313" key="10">
    <source>
        <dbReference type="Proteomes" id="UP000253987"/>
    </source>
</evidence>
<reference evidence="9 10" key="2">
    <citation type="submission" date="2018-06" db="EMBL/GenBank/DDBJ databases">
        <title>Marinobactersediminissp. nov, a moderately halophilic bacterium isolated from marine solar saltern.</title>
        <authorList>
            <person name="Zhang Y."/>
        </authorList>
    </citation>
    <scope>NUCLEOTIDE SEQUENCE [LARGE SCALE GENOMIC DNA]</scope>
    <source>
        <strain evidence="9 10">F01</strain>
    </source>
</reference>
<feature type="binding site" evidence="5">
    <location>
        <position position="52"/>
    </location>
    <ligand>
        <name>FAD</name>
        <dbReference type="ChEBI" id="CHEBI:57692"/>
    </ligand>
</feature>
<dbReference type="Pfam" id="PF07992">
    <property type="entry name" value="Pyr_redox_2"/>
    <property type="match status" value="1"/>
</dbReference>
<dbReference type="InterPro" id="IPR004099">
    <property type="entry name" value="Pyr_nucl-diS_OxRdtase_dimer"/>
</dbReference>
<accession>A0A2V4A395</accession>
<dbReference type="GO" id="GO:0050660">
    <property type="term" value="F:flavin adenine dinucleotide binding"/>
    <property type="evidence" value="ECO:0007669"/>
    <property type="project" value="TreeGrafter"/>
</dbReference>
<gene>
    <name evidence="9" type="ORF">DIT71_01210</name>
</gene>
<keyword evidence="5" id="KW-0520">NAD</keyword>
<dbReference type="EMBL" id="QFWX01000001">
    <property type="protein sequence ID" value="PXX93450.1"/>
    <property type="molecule type" value="Genomic_DNA"/>
</dbReference>
<feature type="disulfide bond" description="Redox-active" evidence="6">
    <location>
        <begin position="43"/>
        <end position="48"/>
    </location>
</feature>
<dbReference type="Gene3D" id="3.30.390.30">
    <property type="match status" value="1"/>
</dbReference>
<feature type="binding site" evidence="5">
    <location>
        <begin position="178"/>
        <end position="185"/>
    </location>
    <ligand>
        <name>NAD(+)</name>
        <dbReference type="ChEBI" id="CHEBI:57540"/>
    </ligand>
</feature>
<dbReference type="InterPro" id="IPR016156">
    <property type="entry name" value="FAD/NAD-linked_Rdtase_dimer_sf"/>
</dbReference>
<dbReference type="PANTHER" id="PTHR43014">
    <property type="entry name" value="MERCURIC REDUCTASE"/>
    <property type="match status" value="1"/>
</dbReference>
<proteinExistence type="inferred from homology"/>
<feature type="active site" description="Proton acceptor" evidence="4">
    <location>
        <position position="445"/>
    </location>
</feature>
<dbReference type="PIRSF" id="PIRSF000350">
    <property type="entry name" value="Mercury_reductase_MerA"/>
    <property type="match status" value="1"/>
</dbReference>
<dbReference type="GO" id="GO:0003955">
    <property type="term" value="F:NAD(P)H dehydrogenase (quinone) activity"/>
    <property type="evidence" value="ECO:0007669"/>
    <property type="project" value="TreeGrafter"/>
</dbReference>
<dbReference type="InterPro" id="IPR023753">
    <property type="entry name" value="FAD/NAD-binding_dom"/>
</dbReference>
<feature type="domain" description="FAD/NAD(P)-binding" evidence="8">
    <location>
        <begin position="7"/>
        <end position="325"/>
    </location>
</feature>
<dbReference type="Proteomes" id="UP000253987">
    <property type="component" value="Unassembled WGS sequence"/>
</dbReference>
<comment type="similarity">
    <text evidence="1">Belongs to the class-I pyridine nucleotide-disulfide oxidoreductase family.</text>
</comment>
<dbReference type="Pfam" id="PF02852">
    <property type="entry name" value="Pyr_redox_dim"/>
    <property type="match status" value="1"/>
</dbReference>
<dbReference type="SUPFAM" id="SSF55424">
    <property type="entry name" value="FAD/NAD-linked reductases, dimerisation (C-terminal) domain"/>
    <property type="match status" value="1"/>
</dbReference>
<sequence>MDKRKVDVAIIGAGTAGMGAYRAARKHTDDLVMIEGGRYGTTCARVGCMPSKLLIAAADSAHHMKKAPMFGIKPGDVRIDGRAVMERVRQERDRFVSFVLEAIEDFPEAHRIHGHARFLSPHRIVVGDNLEIEAERVVIATGSRPNIPGFLKEAKDRLIVNDDVFEWQDLPESVAVFGPGIIGLELGQALSRLGVRVRMFGVGGAVGPMQEDAIRKYALKSFNDEFPLDADAKVQSVERTDAGVSIRFTDADRGEVTETFDYLLAATGRRPNVDGLDIQNADIAQDDRGSPLFDHYTLQCGDSHIFISGDANNEAPLLHEAADEGRIAGDNAGRYPDVRAGLRRVPLGIVFTDPQIATVGMTLNEVEERCKGGYAVGEVSFEGQGRSRVIGANKGLLHLYGERGSGLFLGAEMFGPAAEHIGHLLAWAVQNRMTVSEMLDMPFYHPVIEEGLRTALRDLNRNLDIGPQPVENCLDCGPGG</sequence>
<organism evidence="9 10">
    <name type="scientific">Marinobacter vulgaris</name>
    <dbReference type="NCBI Taxonomy" id="1928331"/>
    <lineage>
        <taxon>Bacteria</taxon>
        <taxon>Pseudomonadati</taxon>
        <taxon>Pseudomonadota</taxon>
        <taxon>Gammaproteobacteria</taxon>
        <taxon>Pseudomonadales</taxon>
        <taxon>Marinobacteraceae</taxon>
        <taxon>Marinobacter</taxon>
    </lineage>
</organism>
<dbReference type="SUPFAM" id="SSF51905">
    <property type="entry name" value="FAD/NAD(P)-binding domain"/>
    <property type="match status" value="1"/>
</dbReference>
<keyword evidence="10" id="KW-1185">Reference proteome</keyword>
<dbReference type="RefSeq" id="WP_114611377.1">
    <property type="nucleotide sequence ID" value="NZ_QFWX01000001.1"/>
</dbReference>
<dbReference type="OrthoDB" id="9800167at2"/>
<evidence type="ECO:0000313" key="9">
    <source>
        <dbReference type="EMBL" id="PXX93450.1"/>
    </source>
</evidence>
<dbReference type="PANTHER" id="PTHR43014:SF4">
    <property type="entry name" value="PYRIDINE NUCLEOTIDE-DISULFIDE OXIDOREDUCTASE RCLA-RELATED"/>
    <property type="match status" value="1"/>
</dbReference>
<dbReference type="AlphaFoldDB" id="A0A2V4A395"/>
<dbReference type="InterPro" id="IPR001100">
    <property type="entry name" value="Pyr_nuc-diS_OxRdtase"/>
</dbReference>
<evidence type="ECO:0000259" key="8">
    <source>
        <dbReference type="Pfam" id="PF07992"/>
    </source>
</evidence>
<dbReference type="InterPro" id="IPR036188">
    <property type="entry name" value="FAD/NAD-bd_sf"/>
</dbReference>
<reference evidence="10" key="1">
    <citation type="submission" date="2018-05" db="EMBL/GenBank/DDBJ databases">
        <authorList>
            <person name="Lu D."/>
        </authorList>
    </citation>
    <scope>NUCLEOTIDE SEQUENCE [LARGE SCALE GENOMIC DNA]</scope>
    <source>
        <strain evidence="10">F01</strain>
    </source>
</reference>
<dbReference type="Gene3D" id="3.50.50.60">
    <property type="entry name" value="FAD/NAD(P)-binding domain"/>
    <property type="match status" value="3"/>
</dbReference>
<feature type="binding site" evidence="5">
    <location>
        <begin position="141"/>
        <end position="143"/>
    </location>
    <ligand>
        <name>FAD</name>
        <dbReference type="ChEBI" id="CHEBI:57692"/>
    </ligand>
</feature>
<keyword evidence="2" id="KW-0285">Flavoprotein</keyword>
<comment type="caution">
    <text evidence="9">The sequence shown here is derived from an EMBL/GenBank/DDBJ whole genome shotgun (WGS) entry which is preliminary data.</text>
</comment>
<feature type="domain" description="Pyridine nucleotide-disulphide oxidoreductase dimerisation" evidence="7">
    <location>
        <begin position="349"/>
        <end position="455"/>
    </location>
</feature>
<evidence type="ECO:0000256" key="2">
    <source>
        <dbReference type="ARBA" id="ARBA00022630"/>
    </source>
</evidence>
<keyword evidence="5" id="KW-0547">Nucleotide-binding</keyword>
<comment type="cofactor">
    <cofactor evidence="5">
        <name>FAD</name>
        <dbReference type="ChEBI" id="CHEBI:57692"/>
    </cofactor>
    <text evidence="5">Binds 1 FAD per subunit.</text>
</comment>
<dbReference type="PRINTS" id="PR00368">
    <property type="entry name" value="FADPNR"/>
</dbReference>
<feature type="binding site" evidence="5">
    <location>
        <position position="310"/>
    </location>
    <ligand>
        <name>FAD</name>
        <dbReference type="ChEBI" id="CHEBI:57692"/>
    </ligand>
</feature>
<dbReference type="Gene3D" id="1.10.287.990">
    <property type="entry name" value="Fe,Mn superoxide dismutase (SOD) domain"/>
    <property type="match status" value="1"/>
</dbReference>
<name>A0A2V4A395_9GAMM</name>
<evidence type="ECO:0000259" key="7">
    <source>
        <dbReference type="Pfam" id="PF02852"/>
    </source>
</evidence>
<feature type="binding site" evidence="5">
    <location>
        <position position="268"/>
    </location>
    <ligand>
        <name>NAD(+)</name>
        <dbReference type="ChEBI" id="CHEBI:57540"/>
    </ligand>
</feature>
<dbReference type="PRINTS" id="PR00411">
    <property type="entry name" value="PNDRDTASEI"/>
</dbReference>
<evidence type="ECO:0000256" key="5">
    <source>
        <dbReference type="PIRSR" id="PIRSR000350-3"/>
    </source>
</evidence>
<protein>
    <submittedName>
        <fullName evidence="9">Dihydrolipoyl dehydrogenase</fullName>
    </submittedName>
</protein>
<evidence type="ECO:0000256" key="3">
    <source>
        <dbReference type="ARBA" id="ARBA00022827"/>
    </source>
</evidence>
<dbReference type="InterPro" id="IPR036324">
    <property type="entry name" value="Mn/Fe_SOD_N_sf"/>
</dbReference>
<dbReference type="NCBIfam" id="NF004939">
    <property type="entry name" value="PRK06292.1-1"/>
    <property type="match status" value="1"/>
</dbReference>